<evidence type="ECO:0000256" key="1">
    <source>
        <dbReference type="ARBA" id="ARBA00004651"/>
    </source>
</evidence>
<feature type="transmembrane region" description="Helical" evidence="7">
    <location>
        <begin position="140"/>
        <end position="163"/>
    </location>
</feature>
<evidence type="ECO:0000256" key="6">
    <source>
        <dbReference type="ARBA" id="ARBA00023136"/>
    </source>
</evidence>
<feature type="transmembrane region" description="Helical" evidence="7">
    <location>
        <begin position="175"/>
        <end position="197"/>
    </location>
</feature>
<dbReference type="Proteomes" id="UP001320148">
    <property type="component" value="Chromosome"/>
</dbReference>
<evidence type="ECO:0000256" key="2">
    <source>
        <dbReference type="ARBA" id="ARBA00009033"/>
    </source>
</evidence>
<dbReference type="Pfam" id="PF07662">
    <property type="entry name" value="Nucleos_tra2_C"/>
    <property type="match status" value="1"/>
</dbReference>
<evidence type="ECO:0000259" key="10">
    <source>
        <dbReference type="Pfam" id="PF07670"/>
    </source>
</evidence>
<sequence>MLMLQSLFGLLVLTGIAWGVSENRRAPQVRNIAIGLGLQFLLALLLLKVPIFRELFILLNGAVLALEASTQAGAGFVFGYLGGGRLPFEVAAPGSDFILAFRALPILVVMSALSALLFYWRILPKIVNGIAWLLERSMGVGGALGLGAAANVFVGMVESPLLIRPYLATLSRSELFAIMTCGMATVAGTVLVLYASFIGPVIPGALGHILTASLISIPAALMVARLMVPDTGDGTSGALTPDQAATSSMDAITQGTSAGLSLFLNVIAMLLVLVALVNLVNQLIGLLPDIGDAPLTLQRILGWLMAPVVWLMGIPWAEAQTAGSLMGVKTILNELLAYIELANLPKEALSPRSQHIMTYALCGFANFGSLGIMLGGLHSMVPERREEIVGLGLKSIVSGTIATCMTGAMVGVMM</sequence>
<evidence type="ECO:0000259" key="9">
    <source>
        <dbReference type="Pfam" id="PF07662"/>
    </source>
</evidence>
<dbReference type="Pfam" id="PF01773">
    <property type="entry name" value="Nucleos_tra2_N"/>
    <property type="match status" value="1"/>
</dbReference>
<feature type="domain" description="Concentrative nucleoside transporter N-terminal" evidence="8">
    <location>
        <begin position="8"/>
        <end position="81"/>
    </location>
</feature>
<name>A0ABN6F5U2_9BACT</name>
<feature type="transmembrane region" description="Helical" evidence="7">
    <location>
        <begin position="300"/>
        <end position="317"/>
    </location>
</feature>
<feature type="domain" description="Nucleoside transporter/FeoB GTPase Gate" evidence="10">
    <location>
        <begin position="100"/>
        <end position="200"/>
    </location>
</feature>
<keyword evidence="3" id="KW-1003">Cell membrane</keyword>
<feature type="transmembrane region" description="Helical" evidence="7">
    <location>
        <begin position="98"/>
        <end position="120"/>
    </location>
</feature>
<dbReference type="PANTHER" id="PTHR10590:SF4">
    <property type="entry name" value="SOLUTE CARRIER FAMILY 28 MEMBER 3"/>
    <property type="match status" value="1"/>
</dbReference>
<evidence type="ECO:0000313" key="12">
    <source>
        <dbReference type="Proteomes" id="UP001320148"/>
    </source>
</evidence>
<protein>
    <submittedName>
        <fullName evidence="11">Nucleoside:proton symporter</fullName>
    </submittedName>
</protein>
<keyword evidence="6 7" id="KW-0472">Membrane</keyword>
<dbReference type="PANTHER" id="PTHR10590">
    <property type="entry name" value="SODIUM/NUCLEOSIDE COTRANSPORTER"/>
    <property type="match status" value="1"/>
</dbReference>
<feature type="transmembrane region" description="Helical" evidence="7">
    <location>
        <begin position="258"/>
        <end position="280"/>
    </location>
</feature>
<evidence type="ECO:0000256" key="4">
    <source>
        <dbReference type="ARBA" id="ARBA00022692"/>
    </source>
</evidence>
<dbReference type="InterPro" id="IPR011642">
    <property type="entry name" value="Gate_dom"/>
</dbReference>
<keyword evidence="4 7" id="KW-0812">Transmembrane</keyword>
<evidence type="ECO:0000256" key="5">
    <source>
        <dbReference type="ARBA" id="ARBA00022989"/>
    </source>
</evidence>
<dbReference type="InterPro" id="IPR011657">
    <property type="entry name" value="CNT_C_dom"/>
</dbReference>
<evidence type="ECO:0000259" key="8">
    <source>
        <dbReference type="Pfam" id="PF01773"/>
    </source>
</evidence>
<dbReference type="InterPro" id="IPR002668">
    <property type="entry name" value="CNT_N_dom"/>
</dbReference>
<keyword evidence="5 7" id="KW-1133">Transmembrane helix</keyword>
<feature type="transmembrane region" description="Helical" evidence="7">
    <location>
        <begin position="209"/>
        <end position="228"/>
    </location>
</feature>
<feature type="transmembrane region" description="Helical" evidence="7">
    <location>
        <begin position="389"/>
        <end position="413"/>
    </location>
</feature>
<dbReference type="Pfam" id="PF07670">
    <property type="entry name" value="Gate"/>
    <property type="match status" value="1"/>
</dbReference>
<comment type="similarity">
    <text evidence="2">Belongs to the concentrative nucleoside transporter (CNT) (TC 2.A.41) family.</text>
</comment>
<proteinExistence type="inferred from homology"/>
<gene>
    <name evidence="11" type="ORF">DSLASN_33800</name>
</gene>
<reference evidence="11 12" key="1">
    <citation type="submission" date="2021-02" db="EMBL/GenBank/DDBJ databases">
        <title>Complete genome of Desulfoluna sp. strain ASN36.</title>
        <authorList>
            <person name="Takahashi A."/>
            <person name="Kojima H."/>
            <person name="Fukui M."/>
        </authorList>
    </citation>
    <scope>NUCLEOTIDE SEQUENCE [LARGE SCALE GENOMIC DNA]</scope>
    <source>
        <strain evidence="11 12">ASN36</strain>
    </source>
</reference>
<feature type="domain" description="Concentrative nucleoside transporter C-terminal" evidence="9">
    <location>
        <begin position="208"/>
        <end position="411"/>
    </location>
</feature>
<accession>A0ABN6F5U2</accession>
<feature type="transmembrane region" description="Helical" evidence="7">
    <location>
        <begin position="356"/>
        <end position="377"/>
    </location>
</feature>
<evidence type="ECO:0000256" key="7">
    <source>
        <dbReference type="SAM" id="Phobius"/>
    </source>
</evidence>
<comment type="subcellular location">
    <subcellularLocation>
        <location evidence="1">Cell membrane</location>
        <topology evidence="1">Multi-pass membrane protein</topology>
    </subcellularLocation>
</comment>
<feature type="transmembrane region" description="Helical" evidence="7">
    <location>
        <begin position="56"/>
        <end position="78"/>
    </location>
</feature>
<keyword evidence="12" id="KW-1185">Reference proteome</keyword>
<feature type="transmembrane region" description="Helical" evidence="7">
    <location>
        <begin position="29"/>
        <end position="49"/>
    </location>
</feature>
<evidence type="ECO:0000256" key="3">
    <source>
        <dbReference type="ARBA" id="ARBA00022475"/>
    </source>
</evidence>
<dbReference type="RefSeq" id="WP_236889146.1">
    <property type="nucleotide sequence ID" value="NZ_AP024488.1"/>
</dbReference>
<organism evidence="11 12">
    <name type="scientific">Desulfoluna limicola</name>
    <dbReference type="NCBI Taxonomy" id="2810562"/>
    <lineage>
        <taxon>Bacteria</taxon>
        <taxon>Pseudomonadati</taxon>
        <taxon>Thermodesulfobacteriota</taxon>
        <taxon>Desulfobacteria</taxon>
        <taxon>Desulfobacterales</taxon>
        <taxon>Desulfolunaceae</taxon>
        <taxon>Desulfoluna</taxon>
    </lineage>
</organism>
<dbReference type="InterPro" id="IPR008276">
    <property type="entry name" value="C_nuclsd_transpt"/>
</dbReference>
<evidence type="ECO:0000313" key="11">
    <source>
        <dbReference type="EMBL" id="BCS97748.1"/>
    </source>
</evidence>
<dbReference type="EMBL" id="AP024488">
    <property type="protein sequence ID" value="BCS97748.1"/>
    <property type="molecule type" value="Genomic_DNA"/>
</dbReference>